<protein>
    <recommendedName>
        <fullName evidence="4">Secreted protein</fullName>
    </recommendedName>
</protein>
<dbReference type="AlphaFoldDB" id="A0A9P9ICX6"/>
<evidence type="ECO:0000256" key="1">
    <source>
        <dbReference type="SAM" id="SignalP"/>
    </source>
</evidence>
<reference evidence="2" key="1">
    <citation type="journal article" date="2021" name="Nat. Commun.">
        <title>Genetic determinants of endophytism in the Arabidopsis root mycobiome.</title>
        <authorList>
            <person name="Mesny F."/>
            <person name="Miyauchi S."/>
            <person name="Thiergart T."/>
            <person name="Pickel B."/>
            <person name="Atanasova L."/>
            <person name="Karlsson M."/>
            <person name="Huettel B."/>
            <person name="Barry K.W."/>
            <person name="Haridas S."/>
            <person name="Chen C."/>
            <person name="Bauer D."/>
            <person name="Andreopoulos W."/>
            <person name="Pangilinan J."/>
            <person name="LaButti K."/>
            <person name="Riley R."/>
            <person name="Lipzen A."/>
            <person name="Clum A."/>
            <person name="Drula E."/>
            <person name="Henrissat B."/>
            <person name="Kohler A."/>
            <person name="Grigoriev I.V."/>
            <person name="Martin F.M."/>
            <person name="Hacquard S."/>
        </authorList>
    </citation>
    <scope>NUCLEOTIDE SEQUENCE</scope>
    <source>
        <strain evidence="2">MPI-CAGE-CH-0243</strain>
    </source>
</reference>
<evidence type="ECO:0000313" key="3">
    <source>
        <dbReference type="Proteomes" id="UP000700596"/>
    </source>
</evidence>
<evidence type="ECO:0008006" key="4">
    <source>
        <dbReference type="Google" id="ProtNLM"/>
    </source>
</evidence>
<dbReference type="Proteomes" id="UP000700596">
    <property type="component" value="Unassembled WGS sequence"/>
</dbReference>
<keyword evidence="1" id="KW-0732">Signal</keyword>
<evidence type="ECO:0000313" key="2">
    <source>
        <dbReference type="EMBL" id="KAH7115307.1"/>
    </source>
</evidence>
<keyword evidence="3" id="KW-1185">Reference proteome</keyword>
<name>A0A9P9ICX6_9PLEO</name>
<accession>A0A9P9ICX6</accession>
<gene>
    <name evidence="2" type="ORF">B0J11DRAFT_129313</name>
</gene>
<feature type="signal peptide" evidence="1">
    <location>
        <begin position="1"/>
        <end position="33"/>
    </location>
</feature>
<organism evidence="2 3">
    <name type="scientific">Dendryphion nanum</name>
    <dbReference type="NCBI Taxonomy" id="256645"/>
    <lineage>
        <taxon>Eukaryota</taxon>
        <taxon>Fungi</taxon>
        <taxon>Dikarya</taxon>
        <taxon>Ascomycota</taxon>
        <taxon>Pezizomycotina</taxon>
        <taxon>Dothideomycetes</taxon>
        <taxon>Pleosporomycetidae</taxon>
        <taxon>Pleosporales</taxon>
        <taxon>Torulaceae</taxon>
        <taxon>Dendryphion</taxon>
    </lineage>
</organism>
<proteinExistence type="predicted"/>
<comment type="caution">
    <text evidence="2">The sequence shown here is derived from an EMBL/GenBank/DDBJ whole genome shotgun (WGS) entry which is preliminary data.</text>
</comment>
<sequence length="84" mass="9665">MLFNTSARTRARPFNFRCIVIVFSPLLLQGLTGYSQTYKPNERCTATERHTPLRIEPIWSIIPLAKIETVYMNTVRAIDLPPTN</sequence>
<feature type="chain" id="PRO_5040270960" description="Secreted protein" evidence="1">
    <location>
        <begin position="34"/>
        <end position="84"/>
    </location>
</feature>
<dbReference type="EMBL" id="JAGMWT010000016">
    <property type="protein sequence ID" value="KAH7115307.1"/>
    <property type="molecule type" value="Genomic_DNA"/>
</dbReference>